<protein>
    <recommendedName>
        <fullName evidence="4">Spondin domain-containing protein</fullName>
    </recommendedName>
</protein>
<dbReference type="eggNOG" id="ENOG502N5IF">
    <property type="taxonomic scope" value="Archaea"/>
</dbReference>
<feature type="compositionally biased region" description="Polar residues" evidence="1">
    <location>
        <begin position="30"/>
        <end position="50"/>
    </location>
</feature>
<dbReference type="InterPro" id="IPR006311">
    <property type="entry name" value="TAT_signal"/>
</dbReference>
<dbReference type="PROSITE" id="PS51257">
    <property type="entry name" value="PROKAR_LIPOPROTEIN"/>
    <property type="match status" value="1"/>
</dbReference>
<reference evidence="2 3" key="1">
    <citation type="journal article" date="2013" name="PLoS ONE">
        <title>Assembly-driven community genomics of a hypersaline microbial ecosystem.</title>
        <authorList>
            <person name="Podell S."/>
            <person name="Ugalde J.A."/>
            <person name="Narasingarao P."/>
            <person name="Banfield J.F."/>
            <person name="Heidelberg K.B."/>
            <person name="Allen E.E."/>
        </authorList>
    </citation>
    <scope>NUCLEOTIDE SEQUENCE [LARGE SCALE GENOMIC DNA]</scope>
    <source>
        <strain evidence="3">J07HQW2</strain>
    </source>
</reference>
<dbReference type="NCBIfam" id="NF038123">
    <property type="entry name" value="NF038123_dom"/>
    <property type="match status" value="2"/>
</dbReference>
<evidence type="ECO:0008006" key="4">
    <source>
        <dbReference type="Google" id="ProtNLM"/>
    </source>
</evidence>
<gene>
    <name evidence="2" type="ORF">J07HQW2_00759</name>
</gene>
<dbReference type="AlphaFoldDB" id="U1NBQ7"/>
<feature type="region of interest" description="Disordered" evidence="1">
    <location>
        <begin position="25"/>
        <end position="55"/>
    </location>
</feature>
<dbReference type="RefSeq" id="WP_021053818.1">
    <property type="nucleotide sequence ID" value="NZ_KE356561.1"/>
</dbReference>
<name>U1NBQ7_9EURY</name>
<evidence type="ECO:0000313" key="2">
    <source>
        <dbReference type="EMBL" id="ERG94325.1"/>
    </source>
</evidence>
<dbReference type="Gene3D" id="2.60.40.2130">
    <property type="entry name" value="F-spondin domain"/>
    <property type="match status" value="2"/>
</dbReference>
<dbReference type="EMBL" id="KE356561">
    <property type="protein sequence ID" value="ERG94325.1"/>
    <property type="molecule type" value="Genomic_DNA"/>
</dbReference>
<sequence length="517" mass="52907">MSPQSTRRRFITVASSAAAVGLAGCLGSGDDNSSADNTGSASENTSSTESGADVDADGETTFLVRIENVAPTDFYGADTATGGQVWLTPGAYAIHEDENPIFSTGEPASVGLEALAEAGPPTGFDGDPGLVDELPDATGVSSVGAFTPANTVEDPNDPMGEVPGAPPIAPGGAYEFEIQAAPGDRLSFASMYVPSNDLFVSPDPAIRLFEESEPVSGDVTDTVGLFDAGTELNGEPGIDTAGAPLQGQNGGATVGPTEGVVYPADRVNDGFRYAEPSDIVNVGLTSDGDSKFMLRIENIAPTDFYADDTATGGQIWITPGAFAVHERENPIFSVGDTASVGLEALAEAGPPTGFPDQPGLVDELPEVDRVSSVGAFTPANTVEDPNDPMGEVPGAPPIAPGGAFEVGFEAVPGDRLSFASMYVPSNDLFLSPQPAIQLYEGGEPVSGDVTDTVGLFDAGTEINSRPGVDVAGAPLQGQNGDPTAGPTEGVVHPADRVNDEFMYADMMDIIQVSLNPQ</sequence>
<evidence type="ECO:0000256" key="1">
    <source>
        <dbReference type="SAM" id="MobiDB-lite"/>
    </source>
</evidence>
<dbReference type="Proteomes" id="UP000030710">
    <property type="component" value="Unassembled WGS sequence"/>
</dbReference>
<dbReference type="STRING" id="1238425.J07HQW2_00759"/>
<evidence type="ECO:0000313" key="3">
    <source>
        <dbReference type="Proteomes" id="UP000030710"/>
    </source>
</evidence>
<dbReference type="InterPro" id="IPR009465">
    <property type="entry name" value="Spondin_N"/>
</dbReference>
<dbReference type="HOGENOM" id="CLU_526413_0_0_2"/>
<accession>U1NBQ7</accession>
<dbReference type="PROSITE" id="PS51318">
    <property type="entry name" value="TAT"/>
    <property type="match status" value="1"/>
</dbReference>
<proteinExistence type="predicted"/>
<organism evidence="2 3">
    <name type="scientific">Haloquadratum walsbyi J07HQW2</name>
    <dbReference type="NCBI Taxonomy" id="1238425"/>
    <lineage>
        <taxon>Archaea</taxon>
        <taxon>Methanobacteriati</taxon>
        <taxon>Methanobacteriota</taxon>
        <taxon>Stenosarchaea group</taxon>
        <taxon>Halobacteria</taxon>
        <taxon>Halobacteriales</taxon>
        <taxon>Haloferacaceae</taxon>
        <taxon>Haloquadratum</taxon>
    </lineage>
</organism>
<dbReference type="InterPro" id="IPR038678">
    <property type="entry name" value="Spondin_N_sf"/>
</dbReference>